<accession>A0A6G0YS34</accession>
<keyword evidence="3" id="KW-1185">Reference proteome</keyword>
<feature type="non-terminal residue" evidence="2">
    <location>
        <position position="150"/>
    </location>
</feature>
<feature type="domain" description="Type VII secretion system protein EssD-like" evidence="1">
    <location>
        <begin position="52"/>
        <end position="95"/>
    </location>
</feature>
<dbReference type="InterPro" id="IPR044929">
    <property type="entry name" value="DNA/RNA_non-sp_Endonuclease_sf"/>
</dbReference>
<comment type="caution">
    <text evidence="2">The sequence shown here is derived from an EMBL/GenBank/DDBJ whole genome shotgun (WGS) entry which is preliminary data.</text>
</comment>
<name>A0A6G0YS34_APHCR</name>
<evidence type="ECO:0000259" key="1">
    <source>
        <dbReference type="Pfam" id="PF13930"/>
    </source>
</evidence>
<gene>
    <name evidence="2" type="ORF">FWK35_00034145</name>
</gene>
<feature type="non-terminal residue" evidence="2">
    <location>
        <position position="1"/>
    </location>
</feature>
<protein>
    <recommendedName>
        <fullName evidence="1">Type VII secretion system protein EssD-like domain-containing protein</fullName>
    </recommendedName>
</protein>
<dbReference type="EMBL" id="VUJU01002702">
    <property type="protein sequence ID" value="KAF0760353.1"/>
    <property type="molecule type" value="Genomic_DNA"/>
</dbReference>
<reference evidence="2 3" key="1">
    <citation type="submission" date="2019-08" db="EMBL/GenBank/DDBJ databases">
        <title>Whole genome of Aphis craccivora.</title>
        <authorList>
            <person name="Voronova N.V."/>
            <person name="Shulinski R.S."/>
            <person name="Bandarenka Y.V."/>
            <person name="Zhorov D.G."/>
            <person name="Warner D."/>
        </authorList>
    </citation>
    <scope>NUCLEOTIDE SEQUENCE [LARGE SCALE GENOMIC DNA]</scope>
    <source>
        <strain evidence="2">180601</strain>
        <tissue evidence="2">Whole Body</tissue>
    </source>
</reference>
<dbReference type="AlphaFoldDB" id="A0A6G0YS34"/>
<dbReference type="Gene3D" id="3.40.570.10">
    <property type="entry name" value="Extracellular Endonuclease, subunit A"/>
    <property type="match status" value="1"/>
</dbReference>
<evidence type="ECO:0000313" key="2">
    <source>
        <dbReference type="EMBL" id="KAF0760353.1"/>
    </source>
</evidence>
<proteinExistence type="predicted"/>
<dbReference type="Proteomes" id="UP000478052">
    <property type="component" value="Unassembled WGS sequence"/>
</dbReference>
<dbReference type="Pfam" id="PF13930">
    <property type="entry name" value="Endonuclea_NS_2"/>
    <property type="match status" value="1"/>
</dbReference>
<organism evidence="2 3">
    <name type="scientific">Aphis craccivora</name>
    <name type="common">Cowpea aphid</name>
    <dbReference type="NCBI Taxonomy" id="307492"/>
    <lineage>
        <taxon>Eukaryota</taxon>
        <taxon>Metazoa</taxon>
        <taxon>Ecdysozoa</taxon>
        <taxon>Arthropoda</taxon>
        <taxon>Hexapoda</taxon>
        <taxon>Insecta</taxon>
        <taxon>Pterygota</taxon>
        <taxon>Neoptera</taxon>
        <taxon>Paraneoptera</taxon>
        <taxon>Hemiptera</taxon>
        <taxon>Sternorrhyncha</taxon>
        <taxon>Aphidomorpha</taxon>
        <taxon>Aphidoidea</taxon>
        <taxon>Aphididae</taxon>
        <taxon>Aphidini</taxon>
        <taxon>Aphis</taxon>
        <taxon>Aphis</taxon>
    </lineage>
</organism>
<evidence type="ECO:0000313" key="3">
    <source>
        <dbReference type="Proteomes" id="UP000478052"/>
    </source>
</evidence>
<sequence>TVGASAPKHPPPKSTTTVGYYQIGPNWRTEEMEAEIYRYHLNTGTSTNNATRIFARNMGNSNDHAGHILASRLGGSGTDLRNIFPQTSHMNMRVYGVLQKTMCITWFLTLDSLDLLLIYYTKTDQVQGRIALFIVFNQTHRVYTMASSPS</sequence>
<dbReference type="OrthoDB" id="9973045at2759"/>
<dbReference type="InterPro" id="IPR044927">
    <property type="entry name" value="Endonuclea_NS_2"/>
</dbReference>